<keyword evidence="2" id="KW-1185">Reference proteome</keyword>
<reference evidence="1" key="1">
    <citation type="submission" date="2020-02" db="EMBL/GenBank/DDBJ databases">
        <authorList>
            <person name="Palmer J.M."/>
        </authorList>
    </citation>
    <scope>NUCLEOTIDE SEQUENCE</scope>
    <source>
        <strain evidence="1">EPUS1.4</strain>
        <tissue evidence="1">Thallus</tissue>
    </source>
</reference>
<gene>
    <name evidence="1" type="ORF">GJ744_001721</name>
</gene>
<proteinExistence type="predicted"/>
<evidence type="ECO:0000313" key="2">
    <source>
        <dbReference type="Proteomes" id="UP000606974"/>
    </source>
</evidence>
<dbReference type="Proteomes" id="UP000606974">
    <property type="component" value="Unassembled WGS sequence"/>
</dbReference>
<comment type="caution">
    <text evidence="1">The sequence shown here is derived from an EMBL/GenBank/DDBJ whole genome shotgun (WGS) entry which is preliminary data.</text>
</comment>
<evidence type="ECO:0000313" key="1">
    <source>
        <dbReference type="EMBL" id="KAF7504788.1"/>
    </source>
</evidence>
<accession>A0A8H7A9R4</accession>
<name>A0A8H7A9R4_9EURO</name>
<protein>
    <submittedName>
        <fullName evidence="1">Uncharacterized protein</fullName>
    </submittedName>
</protein>
<sequence length="106" mass="12171">MSCNNKAIFVDVGRPDRDWCLYRLFAVFPKRVIGLRKWPVKLSIRFHILKKLGKGESFRRKLADPAFSEAEEQDSVEAQMDDGKSLLPETRICLGTFLFGSQTEYG</sequence>
<dbReference type="EMBL" id="JAACFV010000127">
    <property type="protein sequence ID" value="KAF7504788.1"/>
    <property type="molecule type" value="Genomic_DNA"/>
</dbReference>
<dbReference type="AlphaFoldDB" id="A0A8H7A9R4"/>
<organism evidence="1 2">
    <name type="scientific">Endocarpon pusillum</name>
    <dbReference type="NCBI Taxonomy" id="364733"/>
    <lineage>
        <taxon>Eukaryota</taxon>
        <taxon>Fungi</taxon>
        <taxon>Dikarya</taxon>
        <taxon>Ascomycota</taxon>
        <taxon>Pezizomycotina</taxon>
        <taxon>Eurotiomycetes</taxon>
        <taxon>Chaetothyriomycetidae</taxon>
        <taxon>Verrucariales</taxon>
        <taxon>Verrucariaceae</taxon>
        <taxon>Endocarpon</taxon>
    </lineage>
</organism>